<keyword evidence="1" id="KW-0472">Membrane</keyword>
<dbReference type="AlphaFoldDB" id="A0A484IA94"/>
<keyword evidence="1" id="KW-0812">Transmembrane</keyword>
<accession>A0A484IA94</accession>
<feature type="transmembrane region" description="Helical" evidence="1">
    <location>
        <begin position="95"/>
        <end position="114"/>
    </location>
</feature>
<organism evidence="2 3">
    <name type="scientific">Candidatus Nitrosocosmicus franklandianus</name>
    <dbReference type="NCBI Taxonomy" id="1798806"/>
    <lineage>
        <taxon>Archaea</taxon>
        <taxon>Nitrososphaerota</taxon>
        <taxon>Nitrososphaeria</taxon>
        <taxon>Nitrososphaerales</taxon>
        <taxon>Nitrososphaeraceae</taxon>
        <taxon>Candidatus Nitrosocosmicus</taxon>
    </lineage>
</organism>
<evidence type="ECO:0000256" key="1">
    <source>
        <dbReference type="SAM" id="Phobius"/>
    </source>
</evidence>
<feature type="transmembrane region" description="Helical" evidence="1">
    <location>
        <begin position="38"/>
        <end position="55"/>
    </location>
</feature>
<dbReference type="RefSeq" id="WP_172602019.1">
    <property type="nucleotide sequence ID" value="NZ_LR216287.1"/>
</dbReference>
<dbReference type="GeneID" id="39419839"/>
<reference evidence="2 3" key="1">
    <citation type="submission" date="2019-02" db="EMBL/GenBank/DDBJ databases">
        <authorList>
            <person name="Lehtovirta-Morley E L."/>
        </authorList>
    </citation>
    <scope>NUCLEOTIDE SEQUENCE [LARGE SCALE GENOMIC DNA]</scope>
    <source>
        <strain evidence="2">NFRAN1</strain>
    </source>
</reference>
<evidence type="ECO:0000313" key="3">
    <source>
        <dbReference type="Proteomes" id="UP000294299"/>
    </source>
</evidence>
<dbReference type="EMBL" id="LR216287">
    <property type="protein sequence ID" value="VFJ12597.1"/>
    <property type="molecule type" value="Genomic_DNA"/>
</dbReference>
<keyword evidence="1" id="KW-1133">Transmembrane helix</keyword>
<gene>
    <name evidence="2" type="ORF">NFRAN_0276</name>
</gene>
<proteinExistence type="predicted"/>
<name>A0A484IA94_9ARCH</name>
<dbReference type="KEGG" id="nfn:NFRAN_0276"/>
<feature type="transmembrane region" description="Helical" evidence="1">
    <location>
        <begin position="62"/>
        <end position="83"/>
    </location>
</feature>
<evidence type="ECO:0000313" key="2">
    <source>
        <dbReference type="EMBL" id="VFJ12597.1"/>
    </source>
</evidence>
<keyword evidence="3" id="KW-1185">Reference proteome</keyword>
<protein>
    <submittedName>
        <fullName evidence="2">Uncharacterized protein</fullName>
    </submittedName>
</protein>
<sequence>MLEMMTSITTIPDFFYSTFMISTLQLEFIGIIENLESLLIGVFSITLLLLSITTYKKTGLKNILYAATAFALFAFQVFLELIIERYYSVTYPMQDLLHTSITLAIMTLFFLSVIRRTVR</sequence>
<dbReference type="OrthoDB" id="12294at2157"/>
<dbReference type="Proteomes" id="UP000294299">
    <property type="component" value="Chromosome NFRAN"/>
</dbReference>